<protein>
    <submittedName>
        <fullName evidence="2">Uncharacterized protein</fullName>
    </submittedName>
</protein>
<dbReference type="VEuPathDB" id="FungiDB:H257_06932"/>
<sequence>MNLEERLAHLQWRKVCNQSQIKGALKQSKQLAEKDTLLNATECRDRTSRVKSIVQSEMARPLEVPLALVEAMQRDMDNENQSLERTSAIHVHSVTSIQAKIRQREDQAKRHKTFRKHKAALLASFSPNGSTITSPPSRGGQQRCQDETATVTESSPSLVLKGCLMPTNFYASMHPPCRLVALPPVDWTSHAHLAMTMSEAMMPYAAVGSSILVAPLADIRRMRQAKHTYAVAANPTSFFYAL</sequence>
<evidence type="ECO:0000256" key="1">
    <source>
        <dbReference type="SAM" id="MobiDB-lite"/>
    </source>
</evidence>
<organism evidence="2 3">
    <name type="scientific">Aphanomyces astaci</name>
    <name type="common">Crayfish plague agent</name>
    <dbReference type="NCBI Taxonomy" id="112090"/>
    <lineage>
        <taxon>Eukaryota</taxon>
        <taxon>Sar</taxon>
        <taxon>Stramenopiles</taxon>
        <taxon>Oomycota</taxon>
        <taxon>Saprolegniomycetes</taxon>
        <taxon>Saprolegniales</taxon>
        <taxon>Verrucalvaceae</taxon>
        <taxon>Aphanomyces</taxon>
    </lineage>
</organism>
<feature type="region of interest" description="Disordered" evidence="1">
    <location>
        <begin position="126"/>
        <end position="151"/>
    </location>
</feature>
<proteinExistence type="predicted"/>
<name>A0A397CND3_APHAT</name>
<gene>
    <name evidence="2" type="ORF">DYB30_012162</name>
</gene>
<dbReference type="VEuPathDB" id="FungiDB:H257_06930"/>
<dbReference type="AlphaFoldDB" id="A0A397CND3"/>
<dbReference type="Proteomes" id="UP000266643">
    <property type="component" value="Unassembled WGS sequence"/>
</dbReference>
<evidence type="ECO:0000313" key="3">
    <source>
        <dbReference type="Proteomes" id="UP000266643"/>
    </source>
</evidence>
<accession>A0A397CND3</accession>
<reference evidence="2 3" key="1">
    <citation type="submission" date="2018-08" db="EMBL/GenBank/DDBJ databases">
        <title>Aphanomyces genome sequencing and annotation.</title>
        <authorList>
            <person name="Minardi D."/>
            <person name="Oidtmann B."/>
            <person name="Van Der Giezen M."/>
            <person name="Studholme D.J."/>
        </authorList>
    </citation>
    <scope>NUCLEOTIDE SEQUENCE [LARGE SCALE GENOMIC DNA]</scope>
    <source>
        <strain evidence="2 3">D2</strain>
    </source>
</reference>
<evidence type="ECO:0000313" key="2">
    <source>
        <dbReference type="EMBL" id="RHY46227.1"/>
    </source>
</evidence>
<dbReference type="EMBL" id="QUTD01008431">
    <property type="protein sequence ID" value="RHY46227.1"/>
    <property type="molecule type" value="Genomic_DNA"/>
</dbReference>
<comment type="caution">
    <text evidence="2">The sequence shown here is derived from an EMBL/GenBank/DDBJ whole genome shotgun (WGS) entry which is preliminary data.</text>
</comment>